<protein>
    <submittedName>
        <fullName evidence="1">Uncharacterized protein</fullName>
    </submittedName>
</protein>
<evidence type="ECO:0000313" key="1">
    <source>
        <dbReference type="EMBL" id="JAS93902.1"/>
    </source>
</evidence>
<name>A0A1B6J405_9HEMI</name>
<dbReference type="PANTHER" id="PTHR46697">
    <property type="entry name" value="FORMIN-BINDING PROTEIN 4"/>
    <property type="match status" value="1"/>
</dbReference>
<dbReference type="AlphaFoldDB" id="A0A1B6J405"/>
<reference evidence="1" key="1">
    <citation type="submission" date="2015-11" db="EMBL/GenBank/DDBJ databases">
        <title>De novo transcriptome assembly of four potential Pierce s Disease insect vectors from Arizona vineyards.</title>
        <authorList>
            <person name="Tassone E.E."/>
        </authorList>
    </citation>
    <scope>NUCLEOTIDE SEQUENCE</scope>
</reference>
<proteinExistence type="predicted"/>
<dbReference type="EMBL" id="GECU01013804">
    <property type="protein sequence ID" value="JAS93902.1"/>
    <property type="molecule type" value="Transcribed_RNA"/>
</dbReference>
<organism evidence="1">
    <name type="scientific">Homalodisca liturata</name>
    <dbReference type="NCBI Taxonomy" id="320908"/>
    <lineage>
        <taxon>Eukaryota</taxon>
        <taxon>Metazoa</taxon>
        <taxon>Ecdysozoa</taxon>
        <taxon>Arthropoda</taxon>
        <taxon>Hexapoda</taxon>
        <taxon>Insecta</taxon>
        <taxon>Pterygota</taxon>
        <taxon>Neoptera</taxon>
        <taxon>Paraneoptera</taxon>
        <taxon>Hemiptera</taxon>
        <taxon>Auchenorrhyncha</taxon>
        <taxon>Membracoidea</taxon>
        <taxon>Cicadellidae</taxon>
        <taxon>Cicadellinae</taxon>
        <taxon>Proconiini</taxon>
        <taxon>Homalodisca</taxon>
    </lineage>
</organism>
<accession>A0A1B6J405</accession>
<sequence length="147" mass="16483">MIQFIKADTLLPQIAPVVTLHEKKEPAKEEIKQEDEGQKLQMEQTTELAQVISEKVKFLCEGKEAVPPVQVMAIQLETLVAALDAGGLSAKYMWEWLTSVDSQLASLEQAAAPLGWQCQWDRYVLSALSITFTIILWRTCVLPIVSR</sequence>
<dbReference type="PANTHER" id="PTHR46697:SF1">
    <property type="entry name" value="FORMIN-BINDING PROTEIN 4"/>
    <property type="match status" value="1"/>
</dbReference>
<gene>
    <name evidence="1" type="ORF">g.33656</name>
</gene>
<dbReference type="InterPro" id="IPR053076">
    <property type="entry name" value="WW_domain_protein"/>
</dbReference>